<comment type="caution">
    <text evidence="2">The sequence shown here is derived from an EMBL/GenBank/DDBJ whole genome shotgun (WGS) entry which is preliminary data.</text>
</comment>
<name>A0AAW6RGR1_9BURK</name>
<keyword evidence="3" id="KW-1185">Reference proteome</keyword>
<feature type="signal peptide" evidence="1">
    <location>
        <begin position="1"/>
        <end position="22"/>
    </location>
</feature>
<dbReference type="RefSeq" id="WP_279524439.1">
    <property type="nucleotide sequence ID" value="NZ_JARVII010000013.1"/>
</dbReference>
<dbReference type="AlphaFoldDB" id="A0AAW6RGR1"/>
<accession>A0AAW6RGR1</accession>
<keyword evidence="1" id="KW-0732">Signal</keyword>
<evidence type="ECO:0000313" key="3">
    <source>
        <dbReference type="Proteomes" id="UP001237156"/>
    </source>
</evidence>
<reference evidence="2 3" key="1">
    <citation type="submission" date="2023-04" db="EMBL/GenBank/DDBJ databases">
        <title>Ottowia paracancer sp. nov., isolated from human stomach.</title>
        <authorList>
            <person name="Song Y."/>
        </authorList>
    </citation>
    <scope>NUCLEOTIDE SEQUENCE [LARGE SCALE GENOMIC DNA]</scope>
    <source>
        <strain evidence="2 3">10c7w1</strain>
    </source>
</reference>
<proteinExistence type="predicted"/>
<protein>
    <submittedName>
        <fullName evidence="2">Uncharacterized protein</fullName>
    </submittedName>
</protein>
<sequence>MRFHFLVSAALLAAALPLQAQAQSGRACMIESPIQTLGAPTVITDCLQGRKGTSRSAIKDRCEGVAWNNAGGMGRSNSVNLTWLPQCPRRDADAVCRGAYEGEFDTWHYGRNEGQLASLAEECEAGGGQWEEFE</sequence>
<evidence type="ECO:0000256" key="1">
    <source>
        <dbReference type="SAM" id="SignalP"/>
    </source>
</evidence>
<feature type="chain" id="PRO_5043655793" evidence="1">
    <location>
        <begin position="23"/>
        <end position="134"/>
    </location>
</feature>
<evidence type="ECO:0000313" key="2">
    <source>
        <dbReference type="EMBL" id="MDG9699553.1"/>
    </source>
</evidence>
<gene>
    <name evidence="2" type="ORF">QB898_07495</name>
</gene>
<dbReference type="EMBL" id="JARVII010000013">
    <property type="protein sequence ID" value="MDG9699553.1"/>
    <property type="molecule type" value="Genomic_DNA"/>
</dbReference>
<organism evidence="2 3">
    <name type="scientific">Ottowia cancrivicina</name>
    <dbReference type="NCBI Taxonomy" id="3040346"/>
    <lineage>
        <taxon>Bacteria</taxon>
        <taxon>Pseudomonadati</taxon>
        <taxon>Pseudomonadota</taxon>
        <taxon>Betaproteobacteria</taxon>
        <taxon>Burkholderiales</taxon>
        <taxon>Comamonadaceae</taxon>
        <taxon>Ottowia</taxon>
    </lineage>
</organism>
<dbReference type="Proteomes" id="UP001237156">
    <property type="component" value="Unassembled WGS sequence"/>
</dbReference>